<evidence type="ECO:0000256" key="1">
    <source>
        <dbReference type="SAM" id="MobiDB-lite"/>
    </source>
</evidence>
<dbReference type="GO" id="GO:0070822">
    <property type="term" value="C:Sin3-type complex"/>
    <property type="evidence" value="ECO:0007669"/>
    <property type="project" value="TreeGrafter"/>
</dbReference>
<dbReference type="PANTHER" id="PTHR13422">
    <property type="entry name" value="SIN3-HDAC COMPLEX-ASSOCIATED FACTOR"/>
    <property type="match status" value="1"/>
</dbReference>
<dbReference type="InterPro" id="IPR026065">
    <property type="entry name" value="FAM60A"/>
</dbReference>
<dbReference type="GeneID" id="136809445"/>
<feature type="region of interest" description="Disordered" evidence="1">
    <location>
        <begin position="143"/>
        <end position="182"/>
    </location>
</feature>
<proteinExistence type="predicted"/>
<feature type="region of interest" description="Disordered" evidence="1">
    <location>
        <begin position="1"/>
        <end position="26"/>
    </location>
</feature>
<dbReference type="EnsemblMetazoa" id="CLYHEMT000909.1">
    <property type="protein sequence ID" value="CLYHEMP000909.1"/>
    <property type="gene ID" value="CLYHEMG000909"/>
</dbReference>
<dbReference type="PANTHER" id="PTHR13422:SF12">
    <property type="entry name" value="SIN3-HDAC COMPLEX-ASSOCIATED FACTOR"/>
    <property type="match status" value="1"/>
</dbReference>
<dbReference type="Pfam" id="PF15396">
    <property type="entry name" value="FAM60A"/>
    <property type="match status" value="1"/>
</dbReference>
<keyword evidence="3" id="KW-1185">Reference proteome</keyword>
<dbReference type="GO" id="GO:0030336">
    <property type="term" value="P:negative regulation of cell migration"/>
    <property type="evidence" value="ECO:0007669"/>
    <property type="project" value="TreeGrafter"/>
</dbReference>
<name>A0A7M5UT14_9CNID</name>
<sequence length="291" mass="32790">MRSERRLSERSRSNSKTTNNVKSQERRTLSRSIDGCTICQVKSARHAFVDSNKWKKYFKDVFGISENRSSEICHLCLKALKRWRRAPKTGKPDFHNIVDSKFVQASIRRNSVKKRRSSMVEMEVCSKEDNKVALMEEDDLLSADDSTDDAIDSDGVPDTYFDSPSPDDEDEEDNQNGLVLSNGSTELKKITSDVACQTSFLYPSLTSPQANSDSFKLPYIDLSKWRQEEICCGVIFKGPSGEVLVDPKWLNPSCNMCNRSATTPNKSPGEGKVSEINMFDEKLVNLIQSSS</sequence>
<dbReference type="RefSeq" id="XP_066922077.1">
    <property type="nucleotide sequence ID" value="XM_067065976.1"/>
</dbReference>
<evidence type="ECO:0000313" key="2">
    <source>
        <dbReference type="EnsemblMetazoa" id="CLYHEMP000909.1"/>
    </source>
</evidence>
<dbReference type="OrthoDB" id="6019797at2759"/>
<accession>A0A7M5UT14</accession>
<feature type="compositionally biased region" description="Acidic residues" evidence="1">
    <location>
        <begin position="165"/>
        <end position="174"/>
    </location>
</feature>
<reference evidence="2" key="1">
    <citation type="submission" date="2021-01" db="UniProtKB">
        <authorList>
            <consortium name="EnsemblMetazoa"/>
        </authorList>
    </citation>
    <scope>IDENTIFICATION</scope>
</reference>
<protein>
    <submittedName>
        <fullName evidence="2">Uncharacterized protein</fullName>
    </submittedName>
</protein>
<organism evidence="2 3">
    <name type="scientific">Clytia hemisphaerica</name>
    <dbReference type="NCBI Taxonomy" id="252671"/>
    <lineage>
        <taxon>Eukaryota</taxon>
        <taxon>Metazoa</taxon>
        <taxon>Cnidaria</taxon>
        <taxon>Hydrozoa</taxon>
        <taxon>Hydroidolina</taxon>
        <taxon>Leptothecata</taxon>
        <taxon>Obeliida</taxon>
        <taxon>Clytiidae</taxon>
        <taxon>Clytia</taxon>
    </lineage>
</organism>
<feature type="compositionally biased region" description="Acidic residues" evidence="1">
    <location>
        <begin position="143"/>
        <end position="152"/>
    </location>
</feature>
<dbReference type="Proteomes" id="UP000594262">
    <property type="component" value="Unplaced"/>
</dbReference>
<dbReference type="AlphaFoldDB" id="A0A7M5UT14"/>
<feature type="compositionally biased region" description="Basic and acidic residues" evidence="1">
    <location>
        <begin position="1"/>
        <end position="12"/>
    </location>
</feature>
<evidence type="ECO:0000313" key="3">
    <source>
        <dbReference type="Proteomes" id="UP000594262"/>
    </source>
</evidence>